<keyword evidence="6" id="KW-0030">Aminoacyl-tRNA synthetase</keyword>
<dbReference type="Pfam" id="PF01409">
    <property type="entry name" value="tRNA-synt_2d"/>
    <property type="match status" value="1"/>
</dbReference>
<accession>X0WXN1</accession>
<evidence type="ECO:0000259" key="8">
    <source>
        <dbReference type="PROSITE" id="PS50862"/>
    </source>
</evidence>
<dbReference type="EMBL" id="BARS01043049">
    <property type="protein sequence ID" value="GAG35455.1"/>
    <property type="molecule type" value="Genomic_DNA"/>
</dbReference>
<dbReference type="GO" id="GO:0000049">
    <property type="term" value="F:tRNA binding"/>
    <property type="evidence" value="ECO:0007669"/>
    <property type="project" value="InterPro"/>
</dbReference>
<evidence type="ECO:0000256" key="4">
    <source>
        <dbReference type="ARBA" id="ARBA00022840"/>
    </source>
</evidence>
<dbReference type="GO" id="GO:0006432">
    <property type="term" value="P:phenylalanyl-tRNA aminoacylation"/>
    <property type="evidence" value="ECO:0007669"/>
    <property type="project" value="TreeGrafter"/>
</dbReference>
<dbReference type="PANTHER" id="PTHR11538">
    <property type="entry name" value="PHENYLALANYL-TRNA SYNTHETASE"/>
    <property type="match status" value="1"/>
</dbReference>
<feature type="domain" description="Aminoacyl-transfer RNA synthetases class-II family profile" evidence="8">
    <location>
        <begin position="1"/>
        <end position="140"/>
    </location>
</feature>
<evidence type="ECO:0000256" key="6">
    <source>
        <dbReference type="ARBA" id="ARBA00023146"/>
    </source>
</evidence>
<protein>
    <recommendedName>
        <fullName evidence="1">phenylalanine--tRNA ligase</fullName>
        <ecNumber evidence="1">6.1.1.20</ecNumber>
    </recommendedName>
</protein>
<dbReference type="PROSITE" id="PS50862">
    <property type="entry name" value="AA_TRNA_LIGASE_II"/>
    <property type="match status" value="1"/>
</dbReference>
<gene>
    <name evidence="9" type="ORF">S01H1_65229</name>
</gene>
<proteinExistence type="predicted"/>
<dbReference type="GO" id="GO:0005737">
    <property type="term" value="C:cytoplasm"/>
    <property type="evidence" value="ECO:0007669"/>
    <property type="project" value="TreeGrafter"/>
</dbReference>
<dbReference type="GO" id="GO:0005524">
    <property type="term" value="F:ATP binding"/>
    <property type="evidence" value="ECO:0007669"/>
    <property type="project" value="UniProtKB-KW"/>
</dbReference>
<dbReference type="SUPFAM" id="SSF55681">
    <property type="entry name" value="Class II aaRS and biotin synthetases"/>
    <property type="match status" value="1"/>
</dbReference>
<organism evidence="9">
    <name type="scientific">marine sediment metagenome</name>
    <dbReference type="NCBI Taxonomy" id="412755"/>
    <lineage>
        <taxon>unclassified sequences</taxon>
        <taxon>metagenomes</taxon>
        <taxon>ecological metagenomes</taxon>
    </lineage>
</organism>
<dbReference type="PANTHER" id="PTHR11538:SF41">
    <property type="entry name" value="PHENYLALANINE--TRNA LIGASE, MITOCHONDRIAL"/>
    <property type="match status" value="1"/>
</dbReference>
<evidence type="ECO:0000256" key="3">
    <source>
        <dbReference type="ARBA" id="ARBA00022741"/>
    </source>
</evidence>
<dbReference type="AlphaFoldDB" id="X0WXN1"/>
<keyword evidence="2" id="KW-0436">Ligase</keyword>
<keyword evidence="4" id="KW-0067">ATP-binding</keyword>
<dbReference type="EC" id="6.1.1.20" evidence="1"/>
<evidence type="ECO:0000256" key="1">
    <source>
        <dbReference type="ARBA" id="ARBA00012814"/>
    </source>
</evidence>
<evidence type="ECO:0000256" key="2">
    <source>
        <dbReference type="ARBA" id="ARBA00022598"/>
    </source>
</evidence>
<evidence type="ECO:0000256" key="5">
    <source>
        <dbReference type="ARBA" id="ARBA00022917"/>
    </source>
</evidence>
<evidence type="ECO:0000313" key="9">
    <source>
        <dbReference type="EMBL" id="GAG35455.1"/>
    </source>
</evidence>
<sequence>MEKIQPPIQAIMPGKVYRPDAVDASHSFMFHQVEGLMVDKKIKFSDLKGVLDLFTKRMFGEKTKTRFRPSFFPFTEPSAEVDISCIICSGRGCRVCSHTGWLEILGSGMVNPKVFEAVGYSPEKFTGFAFGMGVERIAMLKHGIDDIRLFFENDIRFLKQF</sequence>
<evidence type="ECO:0000256" key="7">
    <source>
        <dbReference type="ARBA" id="ARBA00049255"/>
    </source>
</evidence>
<dbReference type="InterPro" id="IPR006195">
    <property type="entry name" value="aa-tRNA-synth_II"/>
</dbReference>
<keyword evidence="5" id="KW-0648">Protein biosynthesis</keyword>
<keyword evidence="3" id="KW-0547">Nucleotide-binding</keyword>
<dbReference type="Gene3D" id="3.30.930.10">
    <property type="entry name" value="Bira Bifunctional Protein, Domain 2"/>
    <property type="match status" value="1"/>
</dbReference>
<comment type="caution">
    <text evidence="9">The sequence shown here is derived from an EMBL/GenBank/DDBJ whole genome shotgun (WGS) entry which is preliminary data.</text>
</comment>
<dbReference type="InterPro" id="IPR002319">
    <property type="entry name" value="Phenylalanyl-tRNA_Synthase"/>
</dbReference>
<dbReference type="InterPro" id="IPR045864">
    <property type="entry name" value="aa-tRNA-synth_II/BPL/LPL"/>
</dbReference>
<dbReference type="GO" id="GO:0004826">
    <property type="term" value="F:phenylalanine-tRNA ligase activity"/>
    <property type="evidence" value="ECO:0007669"/>
    <property type="project" value="UniProtKB-EC"/>
</dbReference>
<name>X0WXN1_9ZZZZ</name>
<reference evidence="9" key="1">
    <citation type="journal article" date="2014" name="Front. Microbiol.">
        <title>High frequency of phylogenetically diverse reductive dehalogenase-homologous genes in deep subseafloor sedimentary metagenomes.</title>
        <authorList>
            <person name="Kawai M."/>
            <person name="Futagami T."/>
            <person name="Toyoda A."/>
            <person name="Takaki Y."/>
            <person name="Nishi S."/>
            <person name="Hori S."/>
            <person name="Arai W."/>
            <person name="Tsubouchi T."/>
            <person name="Morono Y."/>
            <person name="Uchiyama I."/>
            <person name="Ito T."/>
            <person name="Fujiyama A."/>
            <person name="Inagaki F."/>
            <person name="Takami H."/>
        </authorList>
    </citation>
    <scope>NUCLEOTIDE SEQUENCE</scope>
    <source>
        <strain evidence="9">Expedition CK06-06</strain>
    </source>
</reference>
<comment type="catalytic activity">
    <reaction evidence="7">
        <text>tRNA(Phe) + L-phenylalanine + ATP = L-phenylalanyl-tRNA(Phe) + AMP + diphosphate + H(+)</text>
        <dbReference type="Rhea" id="RHEA:19413"/>
        <dbReference type="Rhea" id="RHEA-COMP:9668"/>
        <dbReference type="Rhea" id="RHEA-COMP:9699"/>
        <dbReference type="ChEBI" id="CHEBI:15378"/>
        <dbReference type="ChEBI" id="CHEBI:30616"/>
        <dbReference type="ChEBI" id="CHEBI:33019"/>
        <dbReference type="ChEBI" id="CHEBI:58095"/>
        <dbReference type="ChEBI" id="CHEBI:78442"/>
        <dbReference type="ChEBI" id="CHEBI:78531"/>
        <dbReference type="ChEBI" id="CHEBI:456215"/>
        <dbReference type="EC" id="6.1.1.20"/>
    </reaction>
</comment>